<dbReference type="Pfam" id="PF00581">
    <property type="entry name" value="Rhodanese"/>
    <property type="match status" value="2"/>
</dbReference>
<keyword evidence="2" id="KW-0677">Repeat</keyword>
<protein>
    <submittedName>
        <fullName evidence="4">PPOX class probable F420-dependent enzyme</fullName>
    </submittedName>
</protein>
<dbReference type="Pfam" id="PF01243">
    <property type="entry name" value="PNPOx_N"/>
    <property type="match status" value="1"/>
</dbReference>
<proteinExistence type="predicted"/>
<keyword evidence="5" id="KW-1185">Reference proteome</keyword>
<dbReference type="PROSITE" id="PS50206">
    <property type="entry name" value="RHODANESE_3"/>
    <property type="match status" value="2"/>
</dbReference>
<dbReference type="InterPro" id="IPR036873">
    <property type="entry name" value="Rhodanese-like_dom_sf"/>
</dbReference>
<dbReference type="RefSeq" id="WP_111650035.1">
    <property type="nucleotide sequence ID" value="NZ_JACHWI010000001.1"/>
</dbReference>
<dbReference type="SMART" id="SM00450">
    <property type="entry name" value="RHOD"/>
    <property type="match status" value="2"/>
</dbReference>
<dbReference type="NCBIfam" id="TIGR03618">
    <property type="entry name" value="Rv1155_F420"/>
    <property type="match status" value="1"/>
</dbReference>
<dbReference type="Proteomes" id="UP000249341">
    <property type="component" value="Unassembled WGS sequence"/>
</dbReference>
<dbReference type="Gene3D" id="2.30.110.10">
    <property type="entry name" value="Electron Transport, Fmn-binding Protein, Chain A"/>
    <property type="match status" value="1"/>
</dbReference>
<dbReference type="SUPFAM" id="SSF50475">
    <property type="entry name" value="FMN-binding split barrel"/>
    <property type="match status" value="1"/>
</dbReference>
<dbReference type="AlphaFoldDB" id="A0A327ZGZ8"/>
<dbReference type="Gene3D" id="3.40.250.10">
    <property type="entry name" value="Rhodanese-like domain"/>
    <property type="match status" value="2"/>
</dbReference>
<dbReference type="InterPro" id="IPR001763">
    <property type="entry name" value="Rhodanese-like_dom"/>
</dbReference>
<sequence>MTSFLLGPAALSVRATQGPVVVLDATVELAKALRDGDHRAVSGLEGWAKSHIPGSRHADLLHDLSDQNSGLHFTHPSAPELAARLAALGVRPGVPVITYDRGDGIWASRLWWLLDWLGLEAYVLDGGLKAWQDAGLPVTSSEEDIDVLPAPEIDTRDVAPRWVGRAEIEEWLAGRVEASVVCALNPEAYAGEVPTRYSRRGHIPGTANLPARSLIGADGRFRPEPELRQVLGDLLADPAPIWLYCGGGISATTLGLALRELGRDDVALYDGSLEEWSADPSLPIDLGRSVPDAVVIPAEVRELIERPEFAVLSTTEPDGQAQLSVMWAALDGNDLVMTTKAGRRKVRNIERDPRVTVLIHDRQRPTRYAEIRGVARITAGDPDGLVHRLARRYTGVDHVIPDPAEEAGRVVLRITPEKVLFRS</sequence>
<keyword evidence="1" id="KW-0808">Transferase</keyword>
<evidence type="ECO:0000256" key="1">
    <source>
        <dbReference type="ARBA" id="ARBA00022679"/>
    </source>
</evidence>
<evidence type="ECO:0000259" key="3">
    <source>
        <dbReference type="PROSITE" id="PS50206"/>
    </source>
</evidence>
<dbReference type="GO" id="GO:0004792">
    <property type="term" value="F:thiosulfate-cyanide sulfurtransferase activity"/>
    <property type="evidence" value="ECO:0007669"/>
    <property type="project" value="TreeGrafter"/>
</dbReference>
<dbReference type="SUPFAM" id="SSF52821">
    <property type="entry name" value="Rhodanese/Cell cycle control phosphatase"/>
    <property type="match status" value="2"/>
</dbReference>
<dbReference type="InterPro" id="IPR019920">
    <property type="entry name" value="F420-binding_dom_put"/>
</dbReference>
<evidence type="ECO:0000313" key="5">
    <source>
        <dbReference type="Proteomes" id="UP000249341"/>
    </source>
</evidence>
<name>A0A327ZGZ8_9ACTN</name>
<evidence type="ECO:0000256" key="2">
    <source>
        <dbReference type="ARBA" id="ARBA00022737"/>
    </source>
</evidence>
<comment type="caution">
    <text evidence="4">The sequence shown here is derived from an EMBL/GenBank/DDBJ whole genome shotgun (WGS) entry which is preliminary data.</text>
</comment>
<feature type="domain" description="Rhodanese" evidence="3">
    <location>
        <begin position="45"/>
        <end position="140"/>
    </location>
</feature>
<organism evidence="4 5">
    <name type="scientific">Actinoplanes lutulentus</name>
    <dbReference type="NCBI Taxonomy" id="1287878"/>
    <lineage>
        <taxon>Bacteria</taxon>
        <taxon>Bacillati</taxon>
        <taxon>Actinomycetota</taxon>
        <taxon>Actinomycetes</taxon>
        <taxon>Micromonosporales</taxon>
        <taxon>Micromonosporaceae</taxon>
        <taxon>Actinoplanes</taxon>
    </lineage>
</organism>
<reference evidence="4 5" key="1">
    <citation type="submission" date="2018-06" db="EMBL/GenBank/DDBJ databases">
        <title>Genomic Encyclopedia of Type Strains, Phase III (KMG-III): the genomes of soil and plant-associated and newly described type strains.</title>
        <authorList>
            <person name="Whitman W."/>
        </authorList>
    </citation>
    <scope>NUCLEOTIDE SEQUENCE [LARGE SCALE GENOMIC DNA]</scope>
    <source>
        <strain evidence="4 5">CGMCC 4.7090</strain>
    </source>
</reference>
<feature type="domain" description="Rhodanese" evidence="3">
    <location>
        <begin position="187"/>
        <end position="285"/>
    </location>
</feature>
<dbReference type="InterPro" id="IPR045078">
    <property type="entry name" value="TST/MPST-like"/>
</dbReference>
<dbReference type="PANTHER" id="PTHR11364:SF27">
    <property type="entry name" value="SULFURTRANSFERASE"/>
    <property type="match status" value="1"/>
</dbReference>
<evidence type="ECO:0000313" key="4">
    <source>
        <dbReference type="EMBL" id="RAK36824.1"/>
    </source>
</evidence>
<accession>A0A327ZGZ8</accession>
<gene>
    <name evidence="4" type="ORF">B0I29_10786</name>
</gene>
<dbReference type="InterPro" id="IPR011576">
    <property type="entry name" value="Pyridox_Oxase_N"/>
</dbReference>
<dbReference type="InterPro" id="IPR012349">
    <property type="entry name" value="Split_barrel_FMN-bd"/>
</dbReference>
<dbReference type="OrthoDB" id="9770030at2"/>
<dbReference type="EMBL" id="QLMJ01000007">
    <property type="protein sequence ID" value="RAK36824.1"/>
    <property type="molecule type" value="Genomic_DNA"/>
</dbReference>
<dbReference type="PANTHER" id="PTHR11364">
    <property type="entry name" value="THIOSULFATE SULFERTANSFERASE"/>
    <property type="match status" value="1"/>
</dbReference>